<dbReference type="NCBIfam" id="TIGR01352">
    <property type="entry name" value="tonB_Cterm"/>
    <property type="match status" value="1"/>
</dbReference>
<evidence type="ECO:0000313" key="8">
    <source>
        <dbReference type="Proteomes" id="UP001528673"/>
    </source>
</evidence>
<protein>
    <submittedName>
        <fullName evidence="7">Cell envelope integrity protein TolA</fullName>
    </submittedName>
</protein>
<name>A0ABT5MSL5_9BURK</name>
<feature type="transmembrane region" description="Helical" evidence="6">
    <location>
        <begin position="20"/>
        <end position="39"/>
    </location>
</feature>
<feature type="region of interest" description="Disordered" evidence="5">
    <location>
        <begin position="234"/>
        <end position="257"/>
    </location>
</feature>
<dbReference type="Pfam" id="PF13103">
    <property type="entry name" value="TonB_2"/>
    <property type="match status" value="1"/>
</dbReference>
<keyword evidence="4 6" id="KW-0472">Membrane</keyword>
<dbReference type="NCBIfam" id="TIGR02794">
    <property type="entry name" value="tolA_full"/>
    <property type="match status" value="1"/>
</dbReference>
<evidence type="ECO:0000256" key="3">
    <source>
        <dbReference type="ARBA" id="ARBA00022989"/>
    </source>
</evidence>
<dbReference type="RefSeq" id="WP_273947861.1">
    <property type="nucleotide sequence ID" value="NZ_JAQSIP010000001.1"/>
</dbReference>
<evidence type="ECO:0000256" key="2">
    <source>
        <dbReference type="ARBA" id="ARBA00022692"/>
    </source>
</evidence>
<feature type="compositionally biased region" description="Low complexity" evidence="5">
    <location>
        <begin position="234"/>
        <end position="245"/>
    </location>
</feature>
<proteinExistence type="predicted"/>
<reference evidence="7 8" key="1">
    <citation type="submission" date="2023-02" db="EMBL/GenBank/DDBJ databases">
        <title>Bacterial whole genomic sequence of Curvibacter sp. HBC61.</title>
        <authorList>
            <person name="Le V."/>
            <person name="Ko S.-R."/>
            <person name="Ahn C.-Y."/>
            <person name="Oh H.-M."/>
        </authorList>
    </citation>
    <scope>NUCLEOTIDE SEQUENCE [LARGE SCALE GENOMIC DNA]</scope>
    <source>
        <strain evidence="7 8">HBC61</strain>
    </source>
</reference>
<comment type="caution">
    <text evidence="7">The sequence shown here is derived from an EMBL/GenBank/DDBJ whole genome shotgun (WGS) entry which is preliminary data.</text>
</comment>
<feature type="region of interest" description="Disordered" evidence="5">
    <location>
        <begin position="62"/>
        <end position="222"/>
    </location>
</feature>
<comment type="subcellular location">
    <subcellularLocation>
        <location evidence="1">Membrane</location>
        <topology evidence="1">Single-pass membrane protein</topology>
    </subcellularLocation>
</comment>
<gene>
    <name evidence="7" type="primary">tolA</name>
    <name evidence="7" type="ORF">PSQ40_00465</name>
</gene>
<evidence type="ECO:0000256" key="6">
    <source>
        <dbReference type="SAM" id="Phobius"/>
    </source>
</evidence>
<accession>A0ABT5MSL5</accession>
<keyword evidence="2 6" id="KW-0812">Transmembrane</keyword>
<dbReference type="InterPro" id="IPR006260">
    <property type="entry name" value="TonB/TolA_C"/>
</dbReference>
<evidence type="ECO:0000256" key="1">
    <source>
        <dbReference type="ARBA" id="ARBA00004167"/>
    </source>
</evidence>
<evidence type="ECO:0000256" key="4">
    <source>
        <dbReference type="ARBA" id="ARBA00023136"/>
    </source>
</evidence>
<dbReference type="EMBL" id="JAQSIP010000001">
    <property type="protein sequence ID" value="MDD0837033.1"/>
    <property type="molecule type" value="Genomic_DNA"/>
</dbReference>
<evidence type="ECO:0000313" key="7">
    <source>
        <dbReference type="EMBL" id="MDD0837033.1"/>
    </source>
</evidence>
<keyword evidence="3 6" id="KW-1133">Transmembrane helix</keyword>
<feature type="compositionally biased region" description="Pro residues" evidence="5">
    <location>
        <begin position="69"/>
        <end position="100"/>
    </location>
</feature>
<dbReference type="InterPro" id="IPR014161">
    <property type="entry name" value="Tol-Pal_TolA"/>
</dbReference>
<keyword evidence="8" id="KW-1185">Reference proteome</keyword>
<evidence type="ECO:0000256" key="5">
    <source>
        <dbReference type="SAM" id="MobiDB-lite"/>
    </source>
</evidence>
<feature type="compositionally biased region" description="Basic and acidic residues" evidence="5">
    <location>
        <begin position="111"/>
        <end position="222"/>
    </location>
</feature>
<dbReference type="SUPFAM" id="SSF74653">
    <property type="entry name" value="TolA/TonB C-terminal domain"/>
    <property type="match status" value="1"/>
</dbReference>
<sequence>MSTTALHRSEFAPPPQGGLGSSVVMALLAHGLLLLALSFSVQWKRDAVDVAVEAELWSALPQEAAPRAVEPPPPPPPEIEPPKPAPAPPPQPAVKPPPAPDTALKDAQIALEKERKRKELEQKEREHQRELEKKEQEKKERDKREKLEKAEREKQEREKALQQKREADKAAEKKRQEQLQREKEQERKKQEAEAEKRKAAEAEAKRKKDAEAAEAKRLEAQRADNLKRMAGLAGASGGANATGSAMQSSGPSASYGGRIKARVKPNIVFSDDIAGNPVAEVEVRAAPDGTIIGRKLSKSSGVPAWDEAVLKAIDKTEVLPRDTDGRVPSSLIISFRPKD</sequence>
<dbReference type="Proteomes" id="UP001528673">
    <property type="component" value="Unassembled WGS sequence"/>
</dbReference>
<organism evidence="7 8">
    <name type="scientific">Curvibacter cyanobacteriorum</name>
    <dbReference type="NCBI Taxonomy" id="3026422"/>
    <lineage>
        <taxon>Bacteria</taxon>
        <taxon>Pseudomonadati</taxon>
        <taxon>Pseudomonadota</taxon>
        <taxon>Betaproteobacteria</taxon>
        <taxon>Burkholderiales</taxon>
        <taxon>Comamonadaceae</taxon>
        <taxon>Curvibacter</taxon>
    </lineage>
</organism>
<dbReference type="Gene3D" id="3.30.1150.10">
    <property type="match status" value="1"/>
</dbReference>